<feature type="compositionally biased region" description="Polar residues" evidence="15">
    <location>
        <begin position="408"/>
        <end position="418"/>
    </location>
</feature>
<dbReference type="FunFam" id="3.30.70.3000:FF:000001">
    <property type="entry name" value="tRNA(His) guanylyltransferase"/>
    <property type="match status" value="1"/>
</dbReference>
<evidence type="ECO:0000259" key="16">
    <source>
        <dbReference type="Pfam" id="PF04446"/>
    </source>
</evidence>
<dbReference type="InterPro" id="IPR025845">
    <property type="entry name" value="Thg1_C_dom"/>
</dbReference>
<dbReference type="AlphaFoldDB" id="A0A6A6I9A1"/>
<feature type="compositionally biased region" description="Low complexity" evidence="15">
    <location>
        <begin position="576"/>
        <end position="591"/>
    </location>
</feature>
<keyword evidence="9" id="KW-0479">Metal-binding</keyword>
<evidence type="ECO:0000256" key="1">
    <source>
        <dbReference type="ARBA" id="ARBA00001946"/>
    </source>
</evidence>
<feature type="compositionally biased region" description="Polar residues" evidence="15">
    <location>
        <begin position="302"/>
        <end position="316"/>
    </location>
</feature>
<dbReference type="Pfam" id="PF04446">
    <property type="entry name" value="Thg1"/>
    <property type="match status" value="1"/>
</dbReference>
<evidence type="ECO:0000256" key="2">
    <source>
        <dbReference type="ARBA" id="ARBA00002939"/>
    </source>
</evidence>
<comment type="function">
    <text evidence="2">Adds a GMP to the 5'-end of tRNA(His) after transcription and RNase P cleavage.</text>
</comment>
<dbReference type="Proteomes" id="UP000800094">
    <property type="component" value="Unassembled WGS sequence"/>
</dbReference>
<feature type="compositionally biased region" description="Polar residues" evidence="15">
    <location>
        <begin position="219"/>
        <end position="237"/>
    </location>
</feature>
<dbReference type="InterPro" id="IPR024956">
    <property type="entry name" value="tRNAHis_GuaTrfase_cat"/>
</dbReference>
<dbReference type="EC" id="2.7.7.79" evidence="4"/>
<proteinExistence type="inferred from homology"/>
<evidence type="ECO:0000256" key="5">
    <source>
        <dbReference type="ARBA" id="ARBA00015443"/>
    </source>
</evidence>
<dbReference type="PANTHER" id="PTHR12729">
    <property type="entry name" value="TRNA(HIS) GUANYLYLTRANSFERASE-RELATED"/>
    <property type="match status" value="1"/>
</dbReference>
<dbReference type="GeneID" id="54582746"/>
<feature type="compositionally biased region" description="Pro residues" evidence="15">
    <location>
        <begin position="336"/>
        <end position="362"/>
    </location>
</feature>
<dbReference type="Gene3D" id="3.30.70.3000">
    <property type="match status" value="2"/>
</dbReference>
<feature type="domain" description="tRNAHis guanylyltransferase catalytic" evidence="16">
    <location>
        <begin position="6"/>
        <end position="136"/>
    </location>
</feature>
<evidence type="ECO:0000256" key="6">
    <source>
        <dbReference type="ARBA" id="ARBA00022679"/>
    </source>
</evidence>
<dbReference type="GO" id="GO:0000287">
    <property type="term" value="F:magnesium ion binding"/>
    <property type="evidence" value="ECO:0007669"/>
    <property type="project" value="InterPro"/>
</dbReference>
<evidence type="ECO:0000256" key="3">
    <source>
        <dbReference type="ARBA" id="ARBA00010113"/>
    </source>
</evidence>
<keyword evidence="7" id="KW-0819">tRNA processing</keyword>
<dbReference type="RefSeq" id="XP_033681516.1">
    <property type="nucleotide sequence ID" value="XM_033829416.1"/>
</dbReference>
<keyword evidence="6" id="KW-0808">Transferase</keyword>
<evidence type="ECO:0000256" key="7">
    <source>
        <dbReference type="ARBA" id="ARBA00022694"/>
    </source>
</evidence>
<keyword evidence="19" id="KW-1185">Reference proteome</keyword>
<dbReference type="GO" id="GO:0006400">
    <property type="term" value="P:tRNA modification"/>
    <property type="evidence" value="ECO:0007669"/>
    <property type="project" value="InterPro"/>
</dbReference>
<protein>
    <recommendedName>
        <fullName evidence="5">tRNA(His) guanylyltransferase</fullName>
        <ecNumber evidence="4">2.7.7.79</ecNumber>
    </recommendedName>
    <alternativeName>
        <fullName evidence="13">tRNA-histidine guanylyltransferase</fullName>
    </alternativeName>
</protein>
<keyword evidence="10" id="KW-0547">Nucleotide-binding</keyword>
<evidence type="ECO:0000256" key="13">
    <source>
        <dbReference type="ARBA" id="ARBA00032480"/>
    </source>
</evidence>
<evidence type="ECO:0000256" key="8">
    <source>
        <dbReference type="ARBA" id="ARBA00022695"/>
    </source>
</evidence>
<keyword evidence="12" id="KW-0342">GTP-binding</keyword>
<dbReference type="InterPro" id="IPR007537">
    <property type="entry name" value="tRNAHis_GuaTrfase_Thg1"/>
</dbReference>
<dbReference type="EMBL" id="ML987198">
    <property type="protein sequence ID" value="KAF2246512.1"/>
    <property type="molecule type" value="Genomic_DNA"/>
</dbReference>
<keyword evidence="11" id="KW-0460">Magnesium</keyword>
<evidence type="ECO:0000256" key="15">
    <source>
        <dbReference type="SAM" id="MobiDB-lite"/>
    </source>
</evidence>
<evidence type="ECO:0000256" key="11">
    <source>
        <dbReference type="ARBA" id="ARBA00022842"/>
    </source>
</evidence>
<comment type="similarity">
    <text evidence="3">Belongs to the tRNA(His) guanylyltransferase family.</text>
</comment>
<dbReference type="GO" id="GO:0005525">
    <property type="term" value="F:GTP binding"/>
    <property type="evidence" value="ECO:0007669"/>
    <property type="project" value="UniProtKB-KW"/>
</dbReference>
<feature type="compositionally biased region" description="Pro residues" evidence="15">
    <location>
        <begin position="288"/>
        <end position="297"/>
    </location>
</feature>
<organism evidence="18 19">
    <name type="scientific">Trematosphaeria pertusa</name>
    <dbReference type="NCBI Taxonomy" id="390896"/>
    <lineage>
        <taxon>Eukaryota</taxon>
        <taxon>Fungi</taxon>
        <taxon>Dikarya</taxon>
        <taxon>Ascomycota</taxon>
        <taxon>Pezizomycotina</taxon>
        <taxon>Dothideomycetes</taxon>
        <taxon>Pleosporomycetidae</taxon>
        <taxon>Pleosporales</taxon>
        <taxon>Massarineae</taxon>
        <taxon>Trematosphaeriaceae</taxon>
        <taxon>Trematosphaeria</taxon>
    </lineage>
</organism>
<evidence type="ECO:0000313" key="19">
    <source>
        <dbReference type="Proteomes" id="UP000800094"/>
    </source>
</evidence>
<reference evidence="18" key="1">
    <citation type="journal article" date="2020" name="Stud. Mycol.">
        <title>101 Dothideomycetes genomes: a test case for predicting lifestyles and emergence of pathogens.</title>
        <authorList>
            <person name="Haridas S."/>
            <person name="Albert R."/>
            <person name="Binder M."/>
            <person name="Bloem J."/>
            <person name="Labutti K."/>
            <person name="Salamov A."/>
            <person name="Andreopoulos B."/>
            <person name="Baker S."/>
            <person name="Barry K."/>
            <person name="Bills G."/>
            <person name="Bluhm B."/>
            <person name="Cannon C."/>
            <person name="Castanera R."/>
            <person name="Culley D."/>
            <person name="Daum C."/>
            <person name="Ezra D."/>
            <person name="Gonzalez J."/>
            <person name="Henrissat B."/>
            <person name="Kuo A."/>
            <person name="Liang C."/>
            <person name="Lipzen A."/>
            <person name="Lutzoni F."/>
            <person name="Magnuson J."/>
            <person name="Mondo S."/>
            <person name="Nolan M."/>
            <person name="Ohm R."/>
            <person name="Pangilinan J."/>
            <person name="Park H.-J."/>
            <person name="Ramirez L."/>
            <person name="Alfaro M."/>
            <person name="Sun H."/>
            <person name="Tritt A."/>
            <person name="Yoshinaga Y."/>
            <person name="Zwiers L.-H."/>
            <person name="Turgeon B."/>
            <person name="Goodwin S."/>
            <person name="Spatafora J."/>
            <person name="Crous P."/>
            <person name="Grigoriev I."/>
        </authorList>
    </citation>
    <scope>NUCLEOTIDE SEQUENCE</scope>
    <source>
        <strain evidence="18">CBS 122368</strain>
    </source>
</reference>
<dbReference type="Pfam" id="PF14413">
    <property type="entry name" value="Thg1C"/>
    <property type="match status" value="1"/>
</dbReference>
<feature type="compositionally biased region" description="Pro residues" evidence="15">
    <location>
        <begin position="549"/>
        <end position="559"/>
    </location>
</feature>
<feature type="domain" description="Thg1 C-terminal" evidence="17">
    <location>
        <begin position="140"/>
        <end position="222"/>
    </location>
</feature>
<dbReference type="InterPro" id="IPR038469">
    <property type="entry name" value="tRNAHis_GuaTrfase_Thg1_sf"/>
</dbReference>
<accession>A0A6A6I9A1</accession>
<feature type="region of interest" description="Disordered" evidence="15">
    <location>
        <begin position="219"/>
        <end position="443"/>
    </location>
</feature>
<dbReference type="OrthoDB" id="62560at2759"/>
<evidence type="ECO:0000256" key="4">
    <source>
        <dbReference type="ARBA" id="ARBA00012511"/>
    </source>
</evidence>
<evidence type="ECO:0000256" key="12">
    <source>
        <dbReference type="ARBA" id="ARBA00023134"/>
    </source>
</evidence>
<feature type="compositionally biased region" description="Polar residues" evidence="15">
    <location>
        <begin position="386"/>
        <end position="399"/>
    </location>
</feature>
<dbReference type="GO" id="GO:0008193">
    <property type="term" value="F:tRNA guanylyltransferase activity"/>
    <property type="evidence" value="ECO:0007669"/>
    <property type="project" value="UniProtKB-EC"/>
</dbReference>
<name>A0A6A6I9A1_9PLEO</name>
<evidence type="ECO:0000259" key="17">
    <source>
        <dbReference type="Pfam" id="PF14413"/>
    </source>
</evidence>
<sequence>MANSKYEYVRSFEQQDVLLPETWIVVRIDGRGFSKLTAKYKFVKPNDRRALDLMNAAAEAVMKELPDLVLAYGNSDEFSFVFHKDCNLFERRASKLTSTVVSTFTAHYVYRWPDYFPETELTLPLPSFDGRAVCYPSDAILRDYMSWRQVDCHINNLYNTTFWALVQQGGMEPRAAEQELSGTVSSDKNEILFSRFGINYNNEPEIFKKGSVLYRDLFPTSTQSSPVPPRTAQSPPLTHTRPQRSIPRPMSQPLERTLPDLFRDSPASGNSTVTTPRGPTFLSTSTTPSPPPSPPAMSIPTVSNPLPTNPQISYPQTFVPVAPPQNGSASRQPLPMLTPLPLPPPTLKPSTRPPPSLNPPNPTAHTNTSPLPSPEVAGPSSPIPKRTTSNPTSNLTSRPNSPPKAFSHSASASLSRPTTGAPPASKPAPKRSPSLSILEVGPPQIPLRISSIPMNAKPRKLSLPSQKSCNHLNSDEKENAFTTTVGTGIGAKVSPPPHLQTMKELPSPPVDDIATRHAVMGSEPPQWTSSPPASRESNHGKMETVIPNPVIPLSPPPVVPSKSTQRRARSHSRLNSAPPSSYLPSSPPALSKDQQEKYRFAGFDWTPAETSAKGDKKKGKAKVAEEEGGWAAGTKGNEGRPPIAQMSKTQREKERKKRTKARIVTEHVDIIKDEFWEKRPWILSGKTG</sequence>
<comment type="catalytic activity">
    <reaction evidence="14">
        <text>a 5'-end ribonucleotide-tRNA(His) + GTP + ATP + H2O = a 5'-end phospho-guanosine-ribonucleotide-tRNA(His) + AMP + 2 diphosphate + H(+)</text>
        <dbReference type="Rhea" id="RHEA:54564"/>
        <dbReference type="Rhea" id="RHEA-COMP:14193"/>
        <dbReference type="Rhea" id="RHEA-COMP:14917"/>
        <dbReference type="ChEBI" id="CHEBI:15377"/>
        <dbReference type="ChEBI" id="CHEBI:15378"/>
        <dbReference type="ChEBI" id="CHEBI:30616"/>
        <dbReference type="ChEBI" id="CHEBI:33019"/>
        <dbReference type="ChEBI" id="CHEBI:37565"/>
        <dbReference type="ChEBI" id="CHEBI:138282"/>
        <dbReference type="ChEBI" id="CHEBI:141847"/>
        <dbReference type="ChEBI" id="CHEBI:456215"/>
        <dbReference type="EC" id="2.7.7.79"/>
    </reaction>
</comment>
<evidence type="ECO:0000313" key="18">
    <source>
        <dbReference type="EMBL" id="KAF2246512.1"/>
    </source>
</evidence>
<comment type="cofactor">
    <cofactor evidence="1">
        <name>Mg(2+)</name>
        <dbReference type="ChEBI" id="CHEBI:18420"/>
    </cofactor>
</comment>
<feature type="compositionally biased region" description="Polar residues" evidence="15">
    <location>
        <begin position="267"/>
        <end position="277"/>
    </location>
</feature>
<gene>
    <name evidence="18" type="ORF">BU26DRAFT_520970</name>
</gene>
<dbReference type="PANTHER" id="PTHR12729:SF6">
    <property type="entry name" value="TRNA(HIS) GUANYLYLTRANSFERASE-RELATED"/>
    <property type="match status" value="1"/>
</dbReference>
<keyword evidence="8" id="KW-0548">Nucleotidyltransferase</keyword>
<evidence type="ECO:0000256" key="10">
    <source>
        <dbReference type="ARBA" id="ARBA00022741"/>
    </source>
</evidence>
<feature type="region of interest" description="Disordered" evidence="15">
    <location>
        <begin position="486"/>
        <end position="660"/>
    </location>
</feature>
<evidence type="ECO:0000256" key="14">
    <source>
        <dbReference type="ARBA" id="ARBA00047281"/>
    </source>
</evidence>
<evidence type="ECO:0000256" key="9">
    <source>
        <dbReference type="ARBA" id="ARBA00022723"/>
    </source>
</evidence>